<organism evidence="1 2">
    <name type="scientific">Brevibacillus fulvus</name>
    <dbReference type="NCBI Taxonomy" id="1125967"/>
    <lineage>
        <taxon>Bacteria</taxon>
        <taxon>Bacillati</taxon>
        <taxon>Bacillota</taxon>
        <taxon>Bacilli</taxon>
        <taxon>Bacillales</taxon>
        <taxon>Paenibacillaceae</taxon>
        <taxon>Brevibacillus</taxon>
    </lineage>
</organism>
<dbReference type="AlphaFoldDB" id="A0A939BT28"/>
<name>A0A939BT28_9BACL</name>
<keyword evidence="2" id="KW-1185">Reference proteome</keyword>
<gene>
    <name evidence="1" type="ORF">JOD01_000655</name>
</gene>
<protein>
    <submittedName>
        <fullName evidence="1">Uncharacterized protein</fullName>
    </submittedName>
</protein>
<evidence type="ECO:0000313" key="2">
    <source>
        <dbReference type="Proteomes" id="UP000717624"/>
    </source>
</evidence>
<comment type="caution">
    <text evidence="1">The sequence shown here is derived from an EMBL/GenBank/DDBJ whole genome shotgun (WGS) entry which is preliminary data.</text>
</comment>
<evidence type="ECO:0000313" key="1">
    <source>
        <dbReference type="EMBL" id="MBM7589069.1"/>
    </source>
</evidence>
<proteinExistence type="predicted"/>
<sequence>MNIPIYQIAYKIGIHPTELAKIVRDGDVTGEVPGNNPQSKDAWVDLLSLRNYYVWIFEKGQISEMTYQKAIRHIDNAIKQQK</sequence>
<dbReference type="EMBL" id="JAFBEB010000001">
    <property type="protein sequence ID" value="MBM7589069.1"/>
    <property type="molecule type" value="Genomic_DNA"/>
</dbReference>
<accession>A0A939BT28</accession>
<dbReference type="Proteomes" id="UP000717624">
    <property type="component" value="Unassembled WGS sequence"/>
</dbReference>
<dbReference type="RefSeq" id="WP_204516761.1">
    <property type="nucleotide sequence ID" value="NZ_BAABIN010000009.1"/>
</dbReference>
<reference evidence="1" key="1">
    <citation type="submission" date="2021-01" db="EMBL/GenBank/DDBJ databases">
        <title>Genomic Encyclopedia of Type Strains, Phase IV (KMG-IV): sequencing the most valuable type-strain genomes for metagenomic binning, comparative biology and taxonomic classification.</title>
        <authorList>
            <person name="Goeker M."/>
        </authorList>
    </citation>
    <scope>NUCLEOTIDE SEQUENCE</scope>
    <source>
        <strain evidence="1">DSM 25523</strain>
    </source>
</reference>